<comment type="caution">
    <text evidence="2">The sequence shown here is derived from an EMBL/GenBank/DDBJ whole genome shotgun (WGS) entry which is preliminary data.</text>
</comment>
<dbReference type="GeneID" id="67368718"/>
<dbReference type="KEGG" id="mhay:VK67_05975"/>
<dbReference type="AlphaFoldDB" id="A0A547E9T4"/>
<dbReference type="EMBL" id="VAJI01000043">
    <property type="protein sequence ID" value="TRB34742.1"/>
    <property type="molecule type" value="Genomic_DNA"/>
</dbReference>
<dbReference type="Proteomes" id="UP000318394">
    <property type="component" value="Unassembled WGS sequence"/>
</dbReference>
<keyword evidence="4" id="KW-1185">Reference proteome</keyword>
<name>A0A547E9T4_MANHA</name>
<evidence type="ECO:0000313" key="4">
    <source>
        <dbReference type="Proteomes" id="UP000318394"/>
    </source>
</evidence>
<dbReference type="OrthoDB" id="5678761at2"/>
<dbReference type="KEGG" id="mhaq:WC39_05300"/>
<accession>A0A547E9T4</accession>
<evidence type="ECO:0000313" key="2">
    <source>
        <dbReference type="EMBL" id="TRB72850.1"/>
    </source>
</evidence>
<organism evidence="2 3">
    <name type="scientific">Mannheimia haemolytica</name>
    <name type="common">Pasteurella haemolytica</name>
    <dbReference type="NCBI Taxonomy" id="75985"/>
    <lineage>
        <taxon>Bacteria</taxon>
        <taxon>Pseudomonadati</taxon>
        <taxon>Pseudomonadota</taxon>
        <taxon>Gammaproteobacteria</taxon>
        <taxon>Pasteurellales</taxon>
        <taxon>Pasteurellaceae</taxon>
        <taxon>Mannheimia</taxon>
    </lineage>
</organism>
<evidence type="ECO:0000313" key="1">
    <source>
        <dbReference type="EMBL" id="TRB34742.1"/>
    </source>
</evidence>
<dbReference type="EMBL" id="VAJB01000030">
    <property type="protein sequence ID" value="TRB72850.1"/>
    <property type="molecule type" value="Genomic_DNA"/>
</dbReference>
<evidence type="ECO:0000313" key="3">
    <source>
        <dbReference type="Proteomes" id="UP000315164"/>
    </source>
</evidence>
<sequence>MNLNALSKEKQLAEHRFELVHPVSGEPLGVFMSVVSAKSDKAQRFAEKQLRQEQMRELENAKSRKPKFKGLGDMIAESRAMAIDRLTGWENVEWNEKPLEFSDQNAELLLTECDWIVEQIFEHSNDLGKFLKS</sequence>
<proteinExistence type="predicted"/>
<gene>
    <name evidence="2" type="ORF">FEA53_11250</name>
    <name evidence="1" type="ORF">FEB89_12565</name>
</gene>
<protein>
    <submittedName>
        <fullName evidence="2">Uncharacterized protein</fullName>
    </submittedName>
</protein>
<dbReference type="RefSeq" id="WP_006250118.1">
    <property type="nucleotide sequence ID" value="NZ_CP011098.1"/>
</dbReference>
<dbReference type="Proteomes" id="UP000315164">
    <property type="component" value="Unassembled WGS sequence"/>
</dbReference>
<reference evidence="3 4" key="1">
    <citation type="journal article" date="2019" name="Vet. Microbiol.">
        <title>Genetic characterization of susceptible and multi-drug resistant Mannheimia haemolytica isolated from high-risk stocker calves prior to and after antimicrobial metaphylaxis.</title>
        <authorList>
            <person name="Snyder E.R."/>
            <person name="Alvarez-Narvaez S."/>
            <person name="Credille B.C."/>
        </authorList>
    </citation>
    <scope>NUCLEOTIDE SEQUENCE [LARGE SCALE GENOMIC DNA]</scope>
    <source>
        <strain evidence="2 3">UGA-R5-128-1</strain>
        <strain evidence="1 4">UGA-R7-163-1</strain>
    </source>
</reference>